<protein>
    <submittedName>
        <fullName evidence="7">HMCN</fullName>
    </submittedName>
</protein>
<evidence type="ECO:0000256" key="4">
    <source>
        <dbReference type="ARBA" id="ARBA00023319"/>
    </source>
</evidence>
<dbReference type="PROSITE" id="PS50835">
    <property type="entry name" value="IG_LIKE"/>
    <property type="match status" value="2"/>
</dbReference>
<comment type="caution">
    <text evidence="7">The sequence shown here is derived from an EMBL/GenBank/DDBJ whole genome shotgun (WGS) entry which is preliminary data.</text>
</comment>
<keyword evidence="2" id="KW-0677">Repeat</keyword>
<evidence type="ECO:0000256" key="3">
    <source>
        <dbReference type="ARBA" id="ARBA00023157"/>
    </source>
</evidence>
<dbReference type="InterPro" id="IPR007110">
    <property type="entry name" value="Ig-like_dom"/>
</dbReference>
<dbReference type="SMART" id="SM00408">
    <property type="entry name" value="IGc2"/>
    <property type="match status" value="2"/>
</dbReference>
<dbReference type="Pfam" id="PF07679">
    <property type="entry name" value="I-set"/>
    <property type="match status" value="1"/>
</dbReference>
<evidence type="ECO:0000256" key="1">
    <source>
        <dbReference type="ARBA" id="ARBA00022729"/>
    </source>
</evidence>
<evidence type="ECO:0000313" key="8">
    <source>
        <dbReference type="Proteomes" id="UP000683360"/>
    </source>
</evidence>
<sequence length="357" mass="39368">MLNRKENDMPMRPTVTSAPNIHLISEKTVLEGTHDLEIACYAEGIPTPVVSWMRLMYAKFQPNVRQIGHFLVMENVTMADKGYYTCTAKNRVGTDIKVVSVIVTAKNTRPFVAPLISAPATVLVKYYTDARLVCNVTGYPQPSNRHIPGAKITGGMMFIPNVTKDATGLYTCIATNSIGSSRANIRLSPSRVSDRSRMPVDSRVVSPSRDSVRSRMPVPSRVVSPSRVSVCSRMPVPSRDSVRSPVPSPPRVSVHSRGGVATPPYSPDVCKKAEGGHIDIYFSLMECRASPIDGVGLSSRQLLMNQLLKTKLPMPSELLEPKAFGSKHKELIERQKRQKRHYDKTSKPLPSIAPEDC</sequence>
<accession>A0A8S3Q1F0</accession>
<feature type="domain" description="Ig-like" evidence="6">
    <location>
        <begin position="110"/>
        <end position="188"/>
    </location>
</feature>
<dbReference type="PANTHER" id="PTHR12231:SF253">
    <property type="entry name" value="DPR-INTERACTING PROTEIN ETA, ISOFORM B-RELATED"/>
    <property type="match status" value="1"/>
</dbReference>
<dbReference type="PANTHER" id="PTHR12231">
    <property type="entry name" value="CTX-RELATED TYPE I TRANSMEMBRANE PROTEIN"/>
    <property type="match status" value="1"/>
</dbReference>
<dbReference type="InterPro" id="IPR036179">
    <property type="entry name" value="Ig-like_dom_sf"/>
</dbReference>
<dbReference type="InterPro" id="IPR013783">
    <property type="entry name" value="Ig-like_fold"/>
</dbReference>
<feature type="compositionally biased region" description="Low complexity" evidence="5">
    <location>
        <begin position="201"/>
        <end position="219"/>
    </location>
</feature>
<feature type="region of interest" description="Disordered" evidence="5">
    <location>
        <begin position="323"/>
        <end position="357"/>
    </location>
</feature>
<dbReference type="GO" id="GO:0043005">
    <property type="term" value="C:neuron projection"/>
    <property type="evidence" value="ECO:0007669"/>
    <property type="project" value="TreeGrafter"/>
</dbReference>
<organism evidence="7 8">
    <name type="scientific">Mytilus edulis</name>
    <name type="common">Blue mussel</name>
    <dbReference type="NCBI Taxonomy" id="6550"/>
    <lineage>
        <taxon>Eukaryota</taxon>
        <taxon>Metazoa</taxon>
        <taxon>Spiralia</taxon>
        <taxon>Lophotrochozoa</taxon>
        <taxon>Mollusca</taxon>
        <taxon>Bivalvia</taxon>
        <taxon>Autobranchia</taxon>
        <taxon>Pteriomorphia</taxon>
        <taxon>Mytilida</taxon>
        <taxon>Mytiloidea</taxon>
        <taxon>Mytilidae</taxon>
        <taxon>Mytilinae</taxon>
        <taxon>Mytilus</taxon>
    </lineage>
</organism>
<evidence type="ECO:0000256" key="5">
    <source>
        <dbReference type="SAM" id="MobiDB-lite"/>
    </source>
</evidence>
<dbReference type="InterPro" id="IPR051170">
    <property type="entry name" value="Neural/epithelial_adhesion"/>
</dbReference>
<feature type="compositionally biased region" description="Low complexity" evidence="5">
    <location>
        <begin position="232"/>
        <end position="257"/>
    </location>
</feature>
<keyword evidence="1" id="KW-0732">Signal</keyword>
<dbReference type="Proteomes" id="UP000683360">
    <property type="component" value="Unassembled WGS sequence"/>
</dbReference>
<dbReference type="OrthoDB" id="16520at2759"/>
<dbReference type="Gene3D" id="2.60.40.10">
    <property type="entry name" value="Immunoglobulins"/>
    <property type="match status" value="2"/>
</dbReference>
<dbReference type="AlphaFoldDB" id="A0A8S3Q1F0"/>
<dbReference type="SUPFAM" id="SSF48726">
    <property type="entry name" value="Immunoglobulin"/>
    <property type="match status" value="2"/>
</dbReference>
<keyword evidence="3" id="KW-1015">Disulfide bond</keyword>
<feature type="domain" description="Ig-like" evidence="6">
    <location>
        <begin position="13"/>
        <end position="104"/>
    </location>
</feature>
<proteinExistence type="predicted"/>
<feature type="region of interest" description="Disordered" evidence="5">
    <location>
        <begin position="188"/>
        <end position="219"/>
    </location>
</feature>
<reference evidence="7" key="1">
    <citation type="submission" date="2021-03" db="EMBL/GenBank/DDBJ databases">
        <authorList>
            <person name="Bekaert M."/>
        </authorList>
    </citation>
    <scope>NUCLEOTIDE SEQUENCE</scope>
</reference>
<dbReference type="InterPro" id="IPR003599">
    <property type="entry name" value="Ig_sub"/>
</dbReference>
<dbReference type="SMART" id="SM00409">
    <property type="entry name" value="IG"/>
    <property type="match status" value="2"/>
</dbReference>
<dbReference type="EMBL" id="CAJPWZ010000318">
    <property type="protein sequence ID" value="CAG2190191.1"/>
    <property type="molecule type" value="Genomic_DNA"/>
</dbReference>
<evidence type="ECO:0000313" key="7">
    <source>
        <dbReference type="EMBL" id="CAG2190191.1"/>
    </source>
</evidence>
<feature type="region of interest" description="Disordered" evidence="5">
    <location>
        <begin position="232"/>
        <end position="260"/>
    </location>
</feature>
<dbReference type="InterPro" id="IPR013098">
    <property type="entry name" value="Ig_I-set"/>
</dbReference>
<name>A0A8S3Q1F0_MYTED</name>
<evidence type="ECO:0000259" key="6">
    <source>
        <dbReference type="PROSITE" id="PS50835"/>
    </source>
</evidence>
<evidence type="ECO:0000256" key="2">
    <source>
        <dbReference type="ARBA" id="ARBA00022737"/>
    </source>
</evidence>
<gene>
    <name evidence="7" type="ORF">MEDL_5522</name>
</gene>
<keyword evidence="4" id="KW-0393">Immunoglobulin domain</keyword>
<keyword evidence="8" id="KW-1185">Reference proteome</keyword>
<dbReference type="InterPro" id="IPR003598">
    <property type="entry name" value="Ig_sub2"/>
</dbReference>